<dbReference type="InterPro" id="IPR032710">
    <property type="entry name" value="NTF2-like_dom_sf"/>
</dbReference>
<dbReference type="Gene3D" id="3.10.450.50">
    <property type="match status" value="1"/>
</dbReference>
<dbReference type="Pfam" id="PF12680">
    <property type="entry name" value="SnoaL_2"/>
    <property type="match status" value="1"/>
</dbReference>
<feature type="domain" description="SnoaL-like" evidence="1">
    <location>
        <begin position="7"/>
        <end position="85"/>
    </location>
</feature>
<evidence type="ECO:0000313" key="3">
    <source>
        <dbReference type="Proteomes" id="UP001247620"/>
    </source>
</evidence>
<sequence>MELPQLVAKFVETQNTYDSGAYIECFTENAIVHDEGKTHTGKAEIRQWIEEANEKYKSVMKPLRYEESGSNGVLTAEVSGTFPGSPIVLKFHLGLKDGIIDSLNVTE</sequence>
<name>A0ABU1TIN5_9SPHI</name>
<gene>
    <name evidence="2" type="ORF">J2W55_004948</name>
</gene>
<dbReference type="EMBL" id="JAVDUU010000005">
    <property type="protein sequence ID" value="MDR6945080.1"/>
    <property type="molecule type" value="Genomic_DNA"/>
</dbReference>
<protein>
    <submittedName>
        <fullName evidence="2">Ketosteroid isomerase-like protein</fullName>
    </submittedName>
</protein>
<evidence type="ECO:0000313" key="2">
    <source>
        <dbReference type="EMBL" id="MDR6945080.1"/>
    </source>
</evidence>
<dbReference type="InterPro" id="IPR037401">
    <property type="entry name" value="SnoaL-like"/>
</dbReference>
<evidence type="ECO:0000259" key="1">
    <source>
        <dbReference type="Pfam" id="PF12680"/>
    </source>
</evidence>
<accession>A0ABU1TIN5</accession>
<keyword evidence="3" id="KW-1185">Reference proteome</keyword>
<comment type="caution">
    <text evidence="2">The sequence shown here is derived from an EMBL/GenBank/DDBJ whole genome shotgun (WGS) entry which is preliminary data.</text>
</comment>
<dbReference type="Proteomes" id="UP001247620">
    <property type="component" value="Unassembled WGS sequence"/>
</dbReference>
<dbReference type="SUPFAM" id="SSF54427">
    <property type="entry name" value="NTF2-like"/>
    <property type="match status" value="1"/>
</dbReference>
<organism evidence="2 3">
    <name type="scientific">Mucilaginibacter pocheonensis</name>
    <dbReference type="NCBI Taxonomy" id="398050"/>
    <lineage>
        <taxon>Bacteria</taxon>
        <taxon>Pseudomonadati</taxon>
        <taxon>Bacteroidota</taxon>
        <taxon>Sphingobacteriia</taxon>
        <taxon>Sphingobacteriales</taxon>
        <taxon>Sphingobacteriaceae</taxon>
        <taxon>Mucilaginibacter</taxon>
    </lineage>
</organism>
<dbReference type="RefSeq" id="WP_310102446.1">
    <property type="nucleotide sequence ID" value="NZ_JAVDUU010000005.1"/>
</dbReference>
<reference evidence="2 3" key="1">
    <citation type="submission" date="2023-07" db="EMBL/GenBank/DDBJ databases">
        <title>Sorghum-associated microbial communities from plants grown in Nebraska, USA.</title>
        <authorList>
            <person name="Schachtman D."/>
        </authorList>
    </citation>
    <scope>NUCLEOTIDE SEQUENCE [LARGE SCALE GENOMIC DNA]</scope>
    <source>
        <strain evidence="2 3">3262</strain>
    </source>
</reference>
<proteinExistence type="predicted"/>